<keyword evidence="2" id="KW-1185">Reference proteome</keyword>
<reference evidence="1" key="1">
    <citation type="submission" date="2022-10" db="EMBL/GenBank/DDBJ databases">
        <title>Culturing micro-colonial fungi from biological soil crusts in the Mojave desert and describing Neophaeococcomyces mojavensis, and introducing the new genera and species Taxawa tesnikishii.</title>
        <authorList>
            <person name="Kurbessoian T."/>
            <person name="Stajich J.E."/>
        </authorList>
    </citation>
    <scope>NUCLEOTIDE SEQUENCE</scope>
    <source>
        <strain evidence="1">JES_115</strain>
    </source>
</reference>
<comment type="caution">
    <text evidence="1">The sequence shown here is derived from an EMBL/GenBank/DDBJ whole genome shotgun (WGS) entry which is preliminary data.</text>
</comment>
<evidence type="ECO:0000313" key="1">
    <source>
        <dbReference type="EMBL" id="KAJ9637845.1"/>
    </source>
</evidence>
<dbReference type="Proteomes" id="UP001172680">
    <property type="component" value="Unassembled WGS sequence"/>
</dbReference>
<name>A0ACC2YR03_9PEZI</name>
<accession>A0ACC2YR03</accession>
<protein>
    <submittedName>
        <fullName evidence="1">Uncharacterized protein</fullName>
    </submittedName>
</protein>
<gene>
    <name evidence="1" type="ORF">H2199_007340</name>
</gene>
<organism evidence="1 2">
    <name type="scientific">Coniosporium tulheliwenetii</name>
    <dbReference type="NCBI Taxonomy" id="3383036"/>
    <lineage>
        <taxon>Eukaryota</taxon>
        <taxon>Fungi</taxon>
        <taxon>Dikarya</taxon>
        <taxon>Ascomycota</taxon>
        <taxon>Pezizomycotina</taxon>
        <taxon>Dothideomycetes</taxon>
        <taxon>Dothideomycetes incertae sedis</taxon>
        <taxon>Coniosporium</taxon>
    </lineage>
</organism>
<evidence type="ECO:0000313" key="2">
    <source>
        <dbReference type="Proteomes" id="UP001172680"/>
    </source>
</evidence>
<proteinExistence type="predicted"/>
<dbReference type="EMBL" id="JAPDRP010000022">
    <property type="protein sequence ID" value="KAJ9637845.1"/>
    <property type="molecule type" value="Genomic_DNA"/>
</dbReference>
<feature type="non-terminal residue" evidence="1">
    <location>
        <position position="1"/>
    </location>
</feature>
<sequence>SMPIEQIERKMFGNYISRLSYAPSSSVYYRRDGKERIGARPHVDQPLSEGQSLLTLVDTGSKTVTLFSAKRPPSVALICGKERGMLRALLCVYDQPSIAYVRQSVIRMETPTLTQLV</sequence>